<proteinExistence type="inferred from homology"/>
<keyword evidence="2" id="KW-0229">DNA integration</keyword>
<dbReference type="Pfam" id="PF13356">
    <property type="entry name" value="Arm-DNA-bind_3"/>
    <property type="match status" value="1"/>
</dbReference>
<evidence type="ECO:0000256" key="3">
    <source>
        <dbReference type="ARBA" id="ARBA00023125"/>
    </source>
</evidence>
<dbReference type="AlphaFoldDB" id="A0A844Y4Q2"/>
<dbReference type="GO" id="GO:0006310">
    <property type="term" value="P:DNA recombination"/>
    <property type="evidence" value="ECO:0007669"/>
    <property type="project" value="UniProtKB-KW"/>
</dbReference>
<dbReference type="Proteomes" id="UP000444185">
    <property type="component" value="Unassembled WGS sequence"/>
</dbReference>
<dbReference type="InterPro" id="IPR011010">
    <property type="entry name" value="DNA_brk_join_enz"/>
</dbReference>
<dbReference type="GO" id="GO:0003677">
    <property type="term" value="F:DNA binding"/>
    <property type="evidence" value="ECO:0007669"/>
    <property type="project" value="UniProtKB-KW"/>
</dbReference>
<evidence type="ECO:0000256" key="1">
    <source>
        <dbReference type="ARBA" id="ARBA00008857"/>
    </source>
</evidence>
<organism evidence="7 8">
    <name type="scientific">Qipengyuania gaetbuli</name>
    <dbReference type="NCBI Taxonomy" id="266952"/>
    <lineage>
        <taxon>Bacteria</taxon>
        <taxon>Pseudomonadati</taxon>
        <taxon>Pseudomonadota</taxon>
        <taxon>Alphaproteobacteria</taxon>
        <taxon>Sphingomonadales</taxon>
        <taxon>Erythrobacteraceae</taxon>
        <taxon>Qipengyuania</taxon>
    </lineage>
</organism>
<keyword evidence="8" id="KW-1185">Reference proteome</keyword>
<comment type="similarity">
    <text evidence="1">Belongs to the 'phage' integrase family.</text>
</comment>
<feature type="domain" description="Tyr recombinase" evidence="6">
    <location>
        <begin position="297"/>
        <end position="469"/>
    </location>
</feature>
<feature type="region of interest" description="Disordered" evidence="5">
    <location>
        <begin position="1"/>
        <end position="74"/>
    </location>
</feature>
<dbReference type="GO" id="GO:0015074">
    <property type="term" value="P:DNA integration"/>
    <property type="evidence" value="ECO:0007669"/>
    <property type="project" value="UniProtKB-KW"/>
</dbReference>
<evidence type="ECO:0000256" key="4">
    <source>
        <dbReference type="ARBA" id="ARBA00023172"/>
    </source>
</evidence>
<dbReference type="PANTHER" id="PTHR30629">
    <property type="entry name" value="PROPHAGE INTEGRASE"/>
    <property type="match status" value="1"/>
</dbReference>
<sequence>MRTSTDPSNLLPPPTPVRTAWGGEGAAKRGGRRRRGLASGPTSALGADSCAQDAASAQPRPPLNQTRRDTVPDPLGASCRACAAPINSLSQRKTTMPKRKLDAAFCHAATCPKGKSKETYWDTQIKGFVLETRETGGKTYCLRYMELNGRQRQIKIGGFTDITFAQAKTKAQALRSEVVLGGDPYQARAKKRSTPTYAQLAQQHIDHAKTYQKTPANTEAVIRTHLLPRWGRYRLDEIKQQAVAAWLAEKRKTLAPATVEKLRVTLGRSYNLGRQWGISGAEVNPVQGIPRFKFDNARERYLTADEAQRLILHAHESTNERLGAIVELLLLTGARKTELLTAKWEHVDLERRSWFIPDTKTGKARHVPLSAMAMQVIETLPRIAGCPYMLANPQTKKPYTDLKHPFDTARRKAGLPNLRIHDLRHSAASFMVNAGIDLLAIGKVLGHADYQSTMRYSHLANDTLRAAVEAGAKKMRVGEGQ</sequence>
<name>A0A844Y4Q2_9SPHN</name>
<dbReference type="EMBL" id="WTYF01000004">
    <property type="protein sequence ID" value="MXO52377.1"/>
    <property type="molecule type" value="Genomic_DNA"/>
</dbReference>
<keyword evidence="4" id="KW-0233">DNA recombination</keyword>
<dbReference type="InterPro" id="IPR002104">
    <property type="entry name" value="Integrase_catalytic"/>
</dbReference>
<protein>
    <submittedName>
        <fullName evidence="7">Tyrosine-type recombinase/integrase</fullName>
    </submittedName>
</protein>
<dbReference type="InterPro" id="IPR025166">
    <property type="entry name" value="Integrase_DNA_bind_dom"/>
</dbReference>
<dbReference type="Gene3D" id="1.10.443.10">
    <property type="entry name" value="Intergrase catalytic core"/>
    <property type="match status" value="1"/>
</dbReference>
<gene>
    <name evidence="7" type="ORF">GRI42_13785</name>
</gene>
<keyword evidence="3" id="KW-0238">DNA-binding</keyword>
<evidence type="ECO:0000313" key="7">
    <source>
        <dbReference type="EMBL" id="MXO52377.1"/>
    </source>
</evidence>
<evidence type="ECO:0000313" key="8">
    <source>
        <dbReference type="Proteomes" id="UP000444185"/>
    </source>
</evidence>
<dbReference type="SUPFAM" id="SSF56349">
    <property type="entry name" value="DNA breaking-rejoining enzymes"/>
    <property type="match status" value="1"/>
</dbReference>
<dbReference type="PANTHER" id="PTHR30629:SF2">
    <property type="entry name" value="PROPHAGE INTEGRASE INTS-RELATED"/>
    <property type="match status" value="1"/>
</dbReference>
<dbReference type="PROSITE" id="PS51898">
    <property type="entry name" value="TYR_RECOMBINASE"/>
    <property type="match status" value="1"/>
</dbReference>
<dbReference type="CDD" id="cd00796">
    <property type="entry name" value="INT_Rci_Hp1_C"/>
    <property type="match status" value="1"/>
</dbReference>
<evidence type="ECO:0000256" key="2">
    <source>
        <dbReference type="ARBA" id="ARBA00022908"/>
    </source>
</evidence>
<accession>A0A844Y4Q2</accession>
<evidence type="ECO:0000256" key="5">
    <source>
        <dbReference type="SAM" id="MobiDB-lite"/>
    </source>
</evidence>
<dbReference type="Pfam" id="PF00589">
    <property type="entry name" value="Phage_integrase"/>
    <property type="match status" value="1"/>
</dbReference>
<dbReference type="Gene3D" id="1.10.150.130">
    <property type="match status" value="1"/>
</dbReference>
<dbReference type="InterPro" id="IPR038488">
    <property type="entry name" value="Integrase_DNA-bd_sf"/>
</dbReference>
<dbReference type="InterPro" id="IPR010998">
    <property type="entry name" value="Integrase_recombinase_N"/>
</dbReference>
<feature type="compositionally biased region" description="Low complexity" evidence="5">
    <location>
        <begin position="47"/>
        <end position="58"/>
    </location>
</feature>
<dbReference type="InterPro" id="IPR013762">
    <property type="entry name" value="Integrase-like_cat_sf"/>
</dbReference>
<evidence type="ECO:0000259" key="6">
    <source>
        <dbReference type="PROSITE" id="PS51898"/>
    </source>
</evidence>
<dbReference type="Gene3D" id="3.30.160.390">
    <property type="entry name" value="Integrase, DNA-binding domain"/>
    <property type="match status" value="1"/>
</dbReference>
<reference evidence="7 8" key="1">
    <citation type="submission" date="2019-12" db="EMBL/GenBank/DDBJ databases">
        <title>Genomic-based taxomic classification of the family Erythrobacteraceae.</title>
        <authorList>
            <person name="Xu L."/>
        </authorList>
    </citation>
    <scope>NUCLEOTIDE SEQUENCE [LARGE SCALE GENOMIC DNA]</scope>
    <source>
        <strain evidence="7 8">DSM 16225</strain>
    </source>
</reference>
<dbReference type="InterPro" id="IPR050808">
    <property type="entry name" value="Phage_Integrase"/>
</dbReference>
<comment type="caution">
    <text evidence="7">The sequence shown here is derived from an EMBL/GenBank/DDBJ whole genome shotgun (WGS) entry which is preliminary data.</text>
</comment>